<organism evidence="9 10">
    <name type="scientific">Sphingobacterium paucimobilis HER1398</name>
    <dbReference type="NCBI Taxonomy" id="1346330"/>
    <lineage>
        <taxon>Bacteria</taxon>
        <taxon>Pseudomonadati</taxon>
        <taxon>Bacteroidota</taxon>
        <taxon>Sphingobacteriia</taxon>
        <taxon>Sphingobacteriales</taxon>
        <taxon>Sphingobacteriaceae</taxon>
        <taxon>Sphingobacterium</taxon>
    </lineage>
</organism>
<dbReference type="SUPFAM" id="SSF49464">
    <property type="entry name" value="Carboxypeptidase regulatory domain-like"/>
    <property type="match status" value="1"/>
</dbReference>
<evidence type="ECO:0000256" key="1">
    <source>
        <dbReference type="ARBA" id="ARBA00004571"/>
    </source>
</evidence>
<keyword evidence="4 7" id="KW-0812">Transmembrane</keyword>
<dbReference type="Proteomes" id="UP000016584">
    <property type="component" value="Unassembled WGS sequence"/>
</dbReference>
<dbReference type="InterPro" id="IPR023996">
    <property type="entry name" value="TonB-dep_OMP_SusC/RagA"/>
</dbReference>
<feature type="domain" description="TonB-dependent receptor plug" evidence="8">
    <location>
        <begin position="218"/>
        <end position="330"/>
    </location>
</feature>
<dbReference type="PROSITE" id="PS52016">
    <property type="entry name" value="TONB_DEPENDENT_REC_3"/>
    <property type="match status" value="1"/>
</dbReference>
<dbReference type="InterPro" id="IPR037066">
    <property type="entry name" value="Plug_dom_sf"/>
</dbReference>
<evidence type="ECO:0000256" key="4">
    <source>
        <dbReference type="ARBA" id="ARBA00022692"/>
    </source>
</evidence>
<evidence type="ECO:0000256" key="6">
    <source>
        <dbReference type="ARBA" id="ARBA00023237"/>
    </source>
</evidence>
<dbReference type="NCBIfam" id="TIGR04057">
    <property type="entry name" value="SusC_RagA_signa"/>
    <property type="match status" value="1"/>
</dbReference>
<evidence type="ECO:0000256" key="2">
    <source>
        <dbReference type="ARBA" id="ARBA00022448"/>
    </source>
</evidence>
<gene>
    <name evidence="9" type="ORF">M472_02435</name>
</gene>
<comment type="similarity">
    <text evidence="7">Belongs to the TonB-dependent receptor family.</text>
</comment>
<dbReference type="Gene3D" id="2.60.40.1120">
    <property type="entry name" value="Carboxypeptidase-like, regulatory domain"/>
    <property type="match status" value="1"/>
</dbReference>
<reference evidence="9 10" key="1">
    <citation type="journal article" date="2013" name="Genome Announc.">
        <title>The Draft Genome Sequence of Sphingomonas paucimobilis Strain HER1398 (Proteobacteria), Host to the Giant PAU Phage, Indicates That It Is a Member of the Genus Sphingobacterium (Bacteroidetes).</title>
        <authorList>
            <person name="White R.A.III."/>
            <person name="Suttle C.A."/>
        </authorList>
    </citation>
    <scope>NUCLEOTIDE SEQUENCE [LARGE SCALE GENOMIC DNA]</scope>
    <source>
        <strain evidence="9 10">HER1398</strain>
    </source>
</reference>
<dbReference type="InterPro" id="IPR036942">
    <property type="entry name" value="Beta-barrel_TonB_sf"/>
</dbReference>
<evidence type="ECO:0000259" key="8">
    <source>
        <dbReference type="Pfam" id="PF07715"/>
    </source>
</evidence>
<dbReference type="EMBL" id="ATDL01000022">
    <property type="protein sequence ID" value="ERJ57616.1"/>
    <property type="molecule type" value="Genomic_DNA"/>
</dbReference>
<dbReference type="RefSeq" id="WP_021072350.1">
    <property type="nucleotide sequence ID" value="NZ_ATDL01000022.1"/>
</dbReference>
<dbReference type="Pfam" id="PF13715">
    <property type="entry name" value="CarbopepD_reg_2"/>
    <property type="match status" value="1"/>
</dbReference>
<evidence type="ECO:0000256" key="7">
    <source>
        <dbReference type="PROSITE-ProRule" id="PRU01360"/>
    </source>
</evidence>
<accession>U2H7E7</accession>
<protein>
    <recommendedName>
        <fullName evidence="8">TonB-dependent receptor plug domain-containing protein</fullName>
    </recommendedName>
</protein>
<dbReference type="SUPFAM" id="SSF56935">
    <property type="entry name" value="Porins"/>
    <property type="match status" value="1"/>
</dbReference>
<keyword evidence="5 7" id="KW-0472">Membrane</keyword>
<dbReference type="InterPro" id="IPR012910">
    <property type="entry name" value="Plug_dom"/>
</dbReference>
<proteinExistence type="inferred from homology"/>
<dbReference type="eggNOG" id="COG1629">
    <property type="taxonomic scope" value="Bacteria"/>
</dbReference>
<dbReference type="InterPro" id="IPR023997">
    <property type="entry name" value="TonB-dep_OMP_SusC/RagA_CS"/>
</dbReference>
<dbReference type="PATRIC" id="fig|1346330.5.peg.4354"/>
<evidence type="ECO:0000256" key="3">
    <source>
        <dbReference type="ARBA" id="ARBA00022452"/>
    </source>
</evidence>
<keyword evidence="2 7" id="KW-0813">Transport</keyword>
<dbReference type="NCBIfam" id="TIGR04056">
    <property type="entry name" value="OMP_RagA_SusC"/>
    <property type="match status" value="1"/>
</dbReference>
<keyword evidence="6 7" id="KW-0998">Cell outer membrane</keyword>
<evidence type="ECO:0000313" key="9">
    <source>
        <dbReference type="EMBL" id="ERJ57616.1"/>
    </source>
</evidence>
<name>U2H7E7_9SPHI</name>
<sequence>MGLPFGKFTSRTLLAALLSIQSFGRIEAQTVTVRENNVPIQQVLNSLRKQYGLDILGDITLVRNAKKVSINMVDKPIEQVLKKLAAGQSFELELDQKTILVKPENGIISQKTKRSIESSDMQQRYYNLVGTVTDEGGNVLAGVTVKLLNSTNWASVTSDDGSYSVQVVEDGEVQFSMVGYESQIIKVAGRNHINVRLKRADNVMDEAVVTGYGTRKRESFTGATTTVTRQDLEKFNNRNIFSIIQSLDPAFKIAINNEQGSNPNALPEITIRGTNMVGEYAVNAPLVIMDGFESSMQRVYDLDVNRIESITLLKDASATALYGSRGGNGVLVIETRLPKDGKFTVGYDIRSSSSFVDLSDYSLMNSFQKLEYEKLVGVYDNANLPMQSKLIAIYESKYLDAASGVNTDWLFQPVQSKTSFDHSVRVEGGNDRVRYSIDGSYGDTKGVIKESGRQRSGAGFNLMYRVPQKFTFRNHASFQSSKAYESPYGDFSTYAQMNPYYRIHDGSGNLIKVYNLELAQLVGGSDGPSLAVMEYNPLYDAQLPYLNERKDINILNNLSLEWYPIQSLQITANANVNKSISKYESFTSPNHSQYYGETDPTIKGAYTQDNSDGFGYSGNMRINYAQTFGKNVLNAMILGEISGRTFSSVNFAVTGYTDDDFISPRMATKYSDNLPIYVNSNDRLVGSLLNLNYTYDGRLVLEGTLRRDGSSKFGENKRFTGYWSTGVAYNLHREKFIEQTKIVDLFRVFGNYGISGSESFSKNMTATAYTIPSDGTYVNQGSLRYESEGNPDLRWPKIYSLSGGIEVGLWNNVLNLRFNAYSKKTTNMVSTIKVAPSIGLNGQNYYENLGEVVNKGFEGYANIKVLNLPEHGMSLYLNGSAAYNVNRLSKISEELKQLNELTDQEKESGSSRPISQKPYYQEGESLSTLRGVRSLGIDPASGRELFVDLDGNKTFIYNADDIQIIGVTDPKLFGGFGASFNYYRLSVSAFFNYSIGADTYNSTLVGKVENADPHDNVDTRVWSDRWKNPGDRVMFKDIRNTETTKLSSRFVQKESYFHLSSINVNYDVTGKWIDRYKIQRLQLNFSTNDLFKLSTVKMERGTGYPFARTFNFGLSIQY</sequence>
<comment type="caution">
    <text evidence="9">The sequence shown here is derived from an EMBL/GenBank/DDBJ whole genome shotgun (WGS) entry which is preliminary data.</text>
</comment>
<keyword evidence="10" id="KW-1185">Reference proteome</keyword>
<dbReference type="Pfam" id="PF07715">
    <property type="entry name" value="Plug"/>
    <property type="match status" value="1"/>
</dbReference>
<dbReference type="STRING" id="1346330.M472_02435"/>
<dbReference type="InterPro" id="IPR008969">
    <property type="entry name" value="CarboxyPept-like_regulatory"/>
</dbReference>
<dbReference type="InterPro" id="IPR039426">
    <property type="entry name" value="TonB-dep_rcpt-like"/>
</dbReference>
<evidence type="ECO:0000256" key="5">
    <source>
        <dbReference type="ARBA" id="ARBA00023136"/>
    </source>
</evidence>
<dbReference type="AlphaFoldDB" id="U2H7E7"/>
<evidence type="ECO:0000313" key="10">
    <source>
        <dbReference type="Proteomes" id="UP000016584"/>
    </source>
</evidence>
<comment type="subcellular location">
    <subcellularLocation>
        <location evidence="1 7">Cell outer membrane</location>
        <topology evidence="1 7">Multi-pass membrane protein</topology>
    </subcellularLocation>
</comment>
<dbReference type="Gene3D" id="2.170.130.10">
    <property type="entry name" value="TonB-dependent receptor, plug domain"/>
    <property type="match status" value="1"/>
</dbReference>
<keyword evidence="3 7" id="KW-1134">Transmembrane beta strand</keyword>
<dbReference type="Gene3D" id="2.40.170.20">
    <property type="entry name" value="TonB-dependent receptor, beta-barrel domain"/>
    <property type="match status" value="1"/>
</dbReference>
<dbReference type="GO" id="GO:0009279">
    <property type="term" value="C:cell outer membrane"/>
    <property type="evidence" value="ECO:0007669"/>
    <property type="project" value="UniProtKB-SubCell"/>
</dbReference>
<dbReference type="OrthoDB" id="1094723at2"/>